<dbReference type="Pfam" id="PF15413">
    <property type="entry name" value="PH_11"/>
    <property type="match status" value="1"/>
</dbReference>
<dbReference type="PROSITE" id="PS50003">
    <property type="entry name" value="PH_DOMAIN"/>
    <property type="match status" value="1"/>
</dbReference>
<dbReference type="Pfam" id="PF01237">
    <property type="entry name" value="Oxysterol_BP"/>
    <property type="match status" value="1"/>
</dbReference>
<dbReference type="Gene3D" id="2.30.29.30">
    <property type="entry name" value="Pleckstrin-homology domain (PH domain)/Phosphotyrosine-binding domain (PTB)"/>
    <property type="match status" value="1"/>
</dbReference>
<comment type="function">
    <text evidence="1">May be involved in the transport of sterols.</text>
</comment>
<evidence type="ECO:0000313" key="8">
    <source>
        <dbReference type="Proteomes" id="UP001140949"/>
    </source>
</evidence>
<keyword evidence="4" id="KW-0446">Lipid-binding</keyword>
<accession>A0AAX6EYD8</accession>
<sequence length="465" mass="52912">MRAREMHPLCCISIDCPPPGADHPPLPSPGSEPDNSDDDVIVSGVLQKWTHFGRGWRSRWFSLRNGVLTYYKIPPPLSDPDPVTLPDDAPRVIGSSSRASRVWAEKPVGFVHLKISAFRESKSDERRFYIFSPTKTLHLRTDTKEDRVAWIEALVSARSKFCLNDKLSLNQHDASFSTKKLRDRMHSEGLDEELIKDCEQIVLSEFSDFRRQLKLQYEEHLNLLGTFHQQLEGANVDDENTNICVGPLQLMKHEFSSSGHEKYSEYSTTESSDEVEKQDLDDSSDGEPYFFDSNEGFIESPVAEAVSLLTDNANEICLSESQSSDIKKLQVETEPNVHHMFPHVERRKKLPEPVEREKGVSLWSIIKDNVGKDLTRVCLPVYFNEPLSSLQKCFEDMEYSYLLDRAYEYGKMGNSLMRILNVAAFAVSGYACSDGRPCKPFNPLLGETYEADYPEKGLRFFFGKG</sequence>
<dbReference type="GO" id="GO:0006869">
    <property type="term" value="P:lipid transport"/>
    <property type="evidence" value="ECO:0007669"/>
    <property type="project" value="UniProtKB-KW"/>
</dbReference>
<protein>
    <submittedName>
        <fullName evidence="7">Oxysterol-binding protein-related protein 2A-like isoform X1</fullName>
    </submittedName>
</protein>
<keyword evidence="8" id="KW-1185">Reference proteome</keyword>
<evidence type="ECO:0000256" key="4">
    <source>
        <dbReference type="ARBA" id="ARBA00023121"/>
    </source>
</evidence>
<feature type="region of interest" description="Disordered" evidence="5">
    <location>
        <begin position="259"/>
        <end position="286"/>
    </location>
</feature>
<feature type="domain" description="PH" evidence="6">
    <location>
        <begin position="39"/>
        <end position="159"/>
    </location>
</feature>
<reference evidence="7" key="2">
    <citation type="submission" date="2023-04" db="EMBL/GenBank/DDBJ databases">
        <authorList>
            <person name="Bruccoleri R.E."/>
            <person name="Oakeley E.J."/>
            <person name="Faust A.-M."/>
            <person name="Dessus-Babus S."/>
            <person name="Altorfer M."/>
            <person name="Burckhardt D."/>
            <person name="Oertli M."/>
            <person name="Naumann U."/>
            <person name="Petersen F."/>
            <person name="Wong J."/>
        </authorList>
    </citation>
    <scope>NUCLEOTIDE SEQUENCE</scope>
    <source>
        <strain evidence="7">GSM-AAB239-AS_SAM_17_03QT</strain>
        <tissue evidence="7">Leaf</tissue>
    </source>
</reference>
<reference evidence="7" key="1">
    <citation type="journal article" date="2023" name="GigaByte">
        <title>Genome assembly of the bearded iris, Iris pallida Lam.</title>
        <authorList>
            <person name="Bruccoleri R.E."/>
            <person name="Oakeley E.J."/>
            <person name="Faust A.M.E."/>
            <person name="Altorfer M."/>
            <person name="Dessus-Babus S."/>
            <person name="Burckhardt D."/>
            <person name="Oertli M."/>
            <person name="Naumann U."/>
            <person name="Petersen F."/>
            <person name="Wong J."/>
        </authorList>
    </citation>
    <scope>NUCLEOTIDE SEQUENCE</scope>
    <source>
        <strain evidence="7">GSM-AAB239-AS_SAM_17_03QT</strain>
    </source>
</reference>
<proteinExistence type="predicted"/>
<dbReference type="PANTHER" id="PTHR10972:SF88">
    <property type="entry name" value="OXYSTEROL-BINDING PROTEIN-RELATED PROTEIN 2B"/>
    <property type="match status" value="1"/>
</dbReference>
<dbReference type="AlphaFoldDB" id="A0AAX6EYD8"/>
<comment type="caution">
    <text evidence="7">The sequence shown here is derived from an EMBL/GenBank/DDBJ whole genome shotgun (WGS) entry which is preliminary data.</text>
</comment>
<dbReference type="InterPro" id="IPR011993">
    <property type="entry name" value="PH-like_dom_sf"/>
</dbReference>
<dbReference type="GO" id="GO:0032934">
    <property type="term" value="F:sterol binding"/>
    <property type="evidence" value="ECO:0007669"/>
    <property type="project" value="TreeGrafter"/>
</dbReference>
<keyword evidence="2" id="KW-0813">Transport</keyword>
<evidence type="ECO:0000256" key="3">
    <source>
        <dbReference type="ARBA" id="ARBA00023055"/>
    </source>
</evidence>
<dbReference type="SMART" id="SM00233">
    <property type="entry name" value="PH"/>
    <property type="match status" value="1"/>
</dbReference>
<dbReference type="InterPro" id="IPR001849">
    <property type="entry name" value="PH_domain"/>
</dbReference>
<organism evidence="7 8">
    <name type="scientific">Iris pallida</name>
    <name type="common">Sweet iris</name>
    <dbReference type="NCBI Taxonomy" id="29817"/>
    <lineage>
        <taxon>Eukaryota</taxon>
        <taxon>Viridiplantae</taxon>
        <taxon>Streptophyta</taxon>
        <taxon>Embryophyta</taxon>
        <taxon>Tracheophyta</taxon>
        <taxon>Spermatophyta</taxon>
        <taxon>Magnoliopsida</taxon>
        <taxon>Liliopsida</taxon>
        <taxon>Asparagales</taxon>
        <taxon>Iridaceae</taxon>
        <taxon>Iridoideae</taxon>
        <taxon>Irideae</taxon>
        <taxon>Iris</taxon>
    </lineage>
</organism>
<evidence type="ECO:0000256" key="1">
    <source>
        <dbReference type="ARBA" id="ARBA00003361"/>
    </source>
</evidence>
<keyword evidence="3" id="KW-0445">Lipid transport</keyword>
<evidence type="ECO:0000256" key="2">
    <source>
        <dbReference type="ARBA" id="ARBA00022448"/>
    </source>
</evidence>
<evidence type="ECO:0000259" key="6">
    <source>
        <dbReference type="PROSITE" id="PS50003"/>
    </source>
</evidence>
<evidence type="ECO:0000256" key="5">
    <source>
        <dbReference type="SAM" id="MobiDB-lite"/>
    </source>
</evidence>
<dbReference type="SUPFAM" id="SSF144000">
    <property type="entry name" value="Oxysterol-binding protein-like"/>
    <property type="match status" value="1"/>
</dbReference>
<dbReference type="Proteomes" id="UP001140949">
    <property type="component" value="Unassembled WGS sequence"/>
</dbReference>
<evidence type="ECO:0000313" key="7">
    <source>
        <dbReference type="EMBL" id="KAJ6809217.1"/>
    </source>
</evidence>
<dbReference type="EMBL" id="JANAVB010033020">
    <property type="protein sequence ID" value="KAJ6809217.1"/>
    <property type="molecule type" value="Genomic_DNA"/>
</dbReference>
<name>A0AAX6EYD8_IRIPA</name>
<dbReference type="InterPro" id="IPR000648">
    <property type="entry name" value="Oxysterol-bd"/>
</dbReference>
<dbReference type="PANTHER" id="PTHR10972">
    <property type="entry name" value="OXYSTEROL-BINDING PROTEIN-RELATED"/>
    <property type="match status" value="1"/>
</dbReference>
<dbReference type="InterPro" id="IPR037239">
    <property type="entry name" value="OSBP_sf"/>
</dbReference>
<dbReference type="SUPFAM" id="SSF50729">
    <property type="entry name" value="PH domain-like"/>
    <property type="match status" value="1"/>
</dbReference>
<dbReference type="GO" id="GO:0016020">
    <property type="term" value="C:membrane"/>
    <property type="evidence" value="ECO:0007669"/>
    <property type="project" value="TreeGrafter"/>
</dbReference>
<gene>
    <name evidence="7" type="ORF">M6B38_161500</name>
</gene>
<dbReference type="GO" id="GO:0005829">
    <property type="term" value="C:cytosol"/>
    <property type="evidence" value="ECO:0007669"/>
    <property type="project" value="TreeGrafter"/>
</dbReference>